<keyword evidence="6" id="KW-1185">Reference proteome</keyword>
<dbReference type="Gene3D" id="3.40.190.10">
    <property type="entry name" value="Periplasmic binding protein-like II"/>
    <property type="match status" value="1"/>
</dbReference>
<comment type="similarity">
    <text evidence="2">Belongs to the bacterial solute-binding protein 5 family.</text>
</comment>
<dbReference type="PANTHER" id="PTHR30290">
    <property type="entry name" value="PERIPLASMIC BINDING COMPONENT OF ABC TRANSPORTER"/>
    <property type="match status" value="1"/>
</dbReference>
<keyword evidence="3" id="KW-0732">Signal</keyword>
<dbReference type="Gene3D" id="3.10.105.10">
    <property type="entry name" value="Dipeptide-binding Protein, Domain 3"/>
    <property type="match status" value="1"/>
</dbReference>
<dbReference type="Proteomes" id="UP000766336">
    <property type="component" value="Unassembled WGS sequence"/>
</dbReference>
<accession>A0ABS5QBD2</accession>
<gene>
    <name evidence="5" type="ORF">KHU32_08635</name>
</gene>
<name>A0ABS5QBD2_9PROT</name>
<proteinExistence type="inferred from homology"/>
<dbReference type="InterPro" id="IPR039424">
    <property type="entry name" value="SBP_5"/>
</dbReference>
<feature type="domain" description="Solute-binding protein family 5" evidence="4">
    <location>
        <begin position="85"/>
        <end position="453"/>
    </location>
</feature>
<sequence length="543" mass="59390">MQREDNAAAGLGRRAALAGLGALPMAAALPAAAQSAAGARSKVIRFAASTEPTTLDPVVSPLLVTQEHSYLVYDTLFSLDAQFRPQPQMVESVEADPGHAAWTMRLREGLAFHDGSPVTSADVLASIARWATRDTAGRQLATLGLKTEAVDARTFRLRLDTATPFLFEALAKPTSSALFIMREREARGDANRPVAEIVGSGPFRFVKEEHRQGYRLVYERNAAYRPRAEPASYLSGGKDVKIDRVEWMAMPDAATAFAAVQRGELDICSAPPLDLLPTLRGRRDVVVATTNPQGWVPFARMNFLHPPFDRPEARRALQLAVRQTDIVRAAGADEAYGLRECHSYFGCGGANESQAATEALRGAERDEARRLLRAIGYDGTPVVFIAPGDNDILRIIATVTAGQMREAGFTVDLQFSDFASMMARRNRREPPAQGGWNMFPMQAFAFELDSPASNFLLSTPCDGSGYAGWACDPALFDTREAWLREADPARRRQLVERMQVEAARLVPAALLGQYVRPIVHRRQVQGLVQAPVTVMWNIDLAAA</sequence>
<dbReference type="RefSeq" id="WP_213669579.1">
    <property type="nucleotide sequence ID" value="NZ_JAHCDA010000001.1"/>
</dbReference>
<dbReference type="EMBL" id="JAHCDA010000001">
    <property type="protein sequence ID" value="MBS7811002.1"/>
    <property type="molecule type" value="Genomic_DNA"/>
</dbReference>
<evidence type="ECO:0000313" key="5">
    <source>
        <dbReference type="EMBL" id="MBS7811002.1"/>
    </source>
</evidence>
<organism evidence="5 6">
    <name type="scientific">Roseococcus pinisoli</name>
    <dbReference type="NCBI Taxonomy" id="2835040"/>
    <lineage>
        <taxon>Bacteria</taxon>
        <taxon>Pseudomonadati</taxon>
        <taxon>Pseudomonadota</taxon>
        <taxon>Alphaproteobacteria</taxon>
        <taxon>Acetobacterales</taxon>
        <taxon>Roseomonadaceae</taxon>
        <taxon>Roseococcus</taxon>
    </lineage>
</organism>
<protein>
    <submittedName>
        <fullName evidence="5">ABC transporter substrate-binding protein</fullName>
    </submittedName>
</protein>
<dbReference type="Pfam" id="PF00496">
    <property type="entry name" value="SBP_bac_5"/>
    <property type="match status" value="1"/>
</dbReference>
<dbReference type="InterPro" id="IPR030678">
    <property type="entry name" value="Peptide/Ni-bd"/>
</dbReference>
<comment type="subcellular location">
    <subcellularLocation>
        <location evidence="1">Periplasm</location>
    </subcellularLocation>
</comment>
<dbReference type="PROSITE" id="PS51318">
    <property type="entry name" value="TAT"/>
    <property type="match status" value="1"/>
</dbReference>
<evidence type="ECO:0000256" key="3">
    <source>
        <dbReference type="ARBA" id="ARBA00022729"/>
    </source>
</evidence>
<dbReference type="PANTHER" id="PTHR30290:SF38">
    <property type="entry name" value="D,D-DIPEPTIDE-BINDING PERIPLASMIC PROTEIN DDPA-RELATED"/>
    <property type="match status" value="1"/>
</dbReference>
<dbReference type="InterPro" id="IPR000914">
    <property type="entry name" value="SBP_5_dom"/>
</dbReference>
<dbReference type="PIRSF" id="PIRSF002741">
    <property type="entry name" value="MppA"/>
    <property type="match status" value="1"/>
</dbReference>
<dbReference type="CDD" id="cd08502">
    <property type="entry name" value="PBP2_NikA_DppA_OppA_like_16"/>
    <property type="match status" value="1"/>
</dbReference>
<reference evidence="5 6" key="1">
    <citation type="submission" date="2021-05" db="EMBL/GenBank/DDBJ databases">
        <title>Roseococcus sp. XZZS9, whole genome shotgun sequencing project.</title>
        <authorList>
            <person name="Zhao G."/>
            <person name="Shen L."/>
        </authorList>
    </citation>
    <scope>NUCLEOTIDE SEQUENCE [LARGE SCALE GENOMIC DNA]</scope>
    <source>
        <strain evidence="5 6">XZZS9</strain>
    </source>
</reference>
<dbReference type="InterPro" id="IPR006311">
    <property type="entry name" value="TAT_signal"/>
</dbReference>
<evidence type="ECO:0000313" key="6">
    <source>
        <dbReference type="Proteomes" id="UP000766336"/>
    </source>
</evidence>
<evidence type="ECO:0000256" key="1">
    <source>
        <dbReference type="ARBA" id="ARBA00004418"/>
    </source>
</evidence>
<evidence type="ECO:0000259" key="4">
    <source>
        <dbReference type="Pfam" id="PF00496"/>
    </source>
</evidence>
<dbReference type="SUPFAM" id="SSF53850">
    <property type="entry name" value="Periplasmic binding protein-like II"/>
    <property type="match status" value="1"/>
</dbReference>
<evidence type="ECO:0000256" key="2">
    <source>
        <dbReference type="ARBA" id="ARBA00005695"/>
    </source>
</evidence>
<comment type="caution">
    <text evidence="5">The sequence shown here is derived from an EMBL/GenBank/DDBJ whole genome shotgun (WGS) entry which is preliminary data.</text>
</comment>